<dbReference type="Proteomes" id="UP000828390">
    <property type="component" value="Unassembled WGS sequence"/>
</dbReference>
<keyword evidence="3" id="KW-1185">Reference proteome</keyword>
<keyword evidence="1" id="KW-0732">Signal</keyword>
<evidence type="ECO:0000313" key="2">
    <source>
        <dbReference type="EMBL" id="KAH3783997.1"/>
    </source>
</evidence>
<protein>
    <submittedName>
        <fullName evidence="2">Uncharacterized protein</fullName>
    </submittedName>
</protein>
<dbReference type="AlphaFoldDB" id="A0A9D4IT65"/>
<proteinExistence type="predicted"/>
<gene>
    <name evidence="2" type="ORF">DPMN_161947</name>
</gene>
<organism evidence="2 3">
    <name type="scientific">Dreissena polymorpha</name>
    <name type="common">Zebra mussel</name>
    <name type="synonym">Mytilus polymorpha</name>
    <dbReference type="NCBI Taxonomy" id="45954"/>
    <lineage>
        <taxon>Eukaryota</taxon>
        <taxon>Metazoa</taxon>
        <taxon>Spiralia</taxon>
        <taxon>Lophotrochozoa</taxon>
        <taxon>Mollusca</taxon>
        <taxon>Bivalvia</taxon>
        <taxon>Autobranchia</taxon>
        <taxon>Heteroconchia</taxon>
        <taxon>Euheterodonta</taxon>
        <taxon>Imparidentia</taxon>
        <taxon>Neoheterodontei</taxon>
        <taxon>Myida</taxon>
        <taxon>Dreissenoidea</taxon>
        <taxon>Dreissenidae</taxon>
        <taxon>Dreissena</taxon>
    </lineage>
</organism>
<evidence type="ECO:0000313" key="3">
    <source>
        <dbReference type="Proteomes" id="UP000828390"/>
    </source>
</evidence>
<evidence type="ECO:0000256" key="1">
    <source>
        <dbReference type="SAM" id="SignalP"/>
    </source>
</evidence>
<name>A0A9D4IT65_DREPO</name>
<accession>A0A9D4IT65</accession>
<dbReference type="EMBL" id="JAIWYP010000008">
    <property type="protein sequence ID" value="KAH3783997.1"/>
    <property type="molecule type" value="Genomic_DNA"/>
</dbReference>
<comment type="caution">
    <text evidence="2">The sequence shown here is derived from an EMBL/GenBank/DDBJ whole genome shotgun (WGS) entry which is preliminary data.</text>
</comment>
<sequence>MLTCQFLALKSWTSVALTPEGTTGSAELDQCRSYPCSNNGIFRAGPVSLLPLKEQRDLQSWTSVAPIPAGTTGSAELDQCRSNPCRNNGICRAGPVSLLPL</sequence>
<feature type="chain" id="PRO_5039261212" evidence="1">
    <location>
        <begin position="17"/>
        <end position="101"/>
    </location>
</feature>
<feature type="signal peptide" evidence="1">
    <location>
        <begin position="1"/>
        <end position="16"/>
    </location>
</feature>
<reference evidence="2" key="2">
    <citation type="submission" date="2020-11" db="EMBL/GenBank/DDBJ databases">
        <authorList>
            <person name="McCartney M.A."/>
            <person name="Auch B."/>
            <person name="Kono T."/>
            <person name="Mallez S."/>
            <person name="Becker A."/>
            <person name="Gohl D.M."/>
            <person name="Silverstein K.A.T."/>
            <person name="Koren S."/>
            <person name="Bechman K.B."/>
            <person name="Herman A."/>
            <person name="Abrahante J.E."/>
            <person name="Garbe J."/>
        </authorList>
    </citation>
    <scope>NUCLEOTIDE SEQUENCE</scope>
    <source>
        <strain evidence="2">Duluth1</strain>
        <tissue evidence="2">Whole animal</tissue>
    </source>
</reference>
<reference evidence="2" key="1">
    <citation type="journal article" date="2019" name="bioRxiv">
        <title>The Genome of the Zebra Mussel, Dreissena polymorpha: A Resource for Invasive Species Research.</title>
        <authorList>
            <person name="McCartney M.A."/>
            <person name="Auch B."/>
            <person name="Kono T."/>
            <person name="Mallez S."/>
            <person name="Zhang Y."/>
            <person name="Obille A."/>
            <person name="Becker A."/>
            <person name="Abrahante J.E."/>
            <person name="Garbe J."/>
            <person name="Badalamenti J.P."/>
            <person name="Herman A."/>
            <person name="Mangelson H."/>
            <person name="Liachko I."/>
            <person name="Sullivan S."/>
            <person name="Sone E.D."/>
            <person name="Koren S."/>
            <person name="Silverstein K.A.T."/>
            <person name="Beckman K.B."/>
            <person name="Gohl D.M."/>
        </authorList>
    </citation>
    <scope>NUCLEOTIDE SEQUENCE</scope>
    <source>
        <strain evidence="2">Duluth1</strain>
        <tissue evidence="2">Whole animal</tissue>
    </source>
</reference>